<feature type="binding site" evidence="12">
    <location>
        <position position="125"/>
    </location>
    <ligand>
        <name>a divalent metal cation</name>
        <dbReference type="ChEBI" id="CHEBI:60240"/>
    </ligand>
</feature>
<dbReference type="PANTHER" id="PTHR10954">
    <property type="entry name" value="RIBONUCLEASE H2 SUBUNIT A"/>
    <property type="match status" value="1"/>
</dbReference>
<dbReference type="GO" id="GO:0043137">
    <property type="term" value="P:DNA replication, removal of RNA primer"/>
    <property type="evidence" value="ECO:0007669"/>
    <property type="project" value="TreeGrafter"/>
</dbReference>
<dbReference type="Proteomes" id="UP000195101">
    <property type="component" value="Unassembled WGS sequence"/>
</dbReference>
<dbReference type="EMBL" id="MDJZ01000015">
    <property type="protein sequence ID" value="OUE24808.1"/>
    <property type="molecule type" value="Genomic_DNA"/>
</dbReference>
<organism evidence="15 16">
    <name type="scientific">Clavibacter michiganensis</name>
    <dbReference type="NCBI Taxonomy" id="28447"/>
    <lineage>
        <taxon>Bacteria</taxon>
        <taxon>Bacillati</taxon>
        <taxon>Actinomycetota</taxon>
        <taxon>Actinomycetes</taxon>
        <taxon>Micrococcales</taxon>
        <taxon>Microbacteriaceae</taxon>
        <taxon>Clavibacter</taxon>
    </lineage>
</organism>
<feature type="binding site" evidence="12">
    <location>
        <position position="27"/>
    </location>
    <ligand>
        <name>a divalent metal cation</name>
        <dbReference type="ChEBI" id="CHEBI:60240"/>
    </ligand>
</feature>
<dbReference type="GO" id="GO:0046872">
    <property type="term" value="F:metal ion binding"/>
    <property type="evidence" value="ECO:0007669"/>
    <property type="project" value="UniProtKB-KW"/>
</dbReference>
<evidence type="ECO:0000256" key="13">
    <source>
        <dbReference type="RuleBase" id="RU003515"/>
    </source>
</evidence>
<keyword evidence="11" id="KW-0464">Manganese</keyword>
<keyword evidence="6" id="KW-0963">Cytoplasm</keyword>
<keyword evidence="9 12" id="KW-0255">Endonuclease</keyword>
<keyword evidence="7 12" id="KW-0540">Nuclease</keyword>
<reference evidence="15 16" key="1">
    <citation type="submission" date="2016-08" db="EMBL/GenBank/DDBJ databases">
        <title>Genome sequence of Clavibacter michiganensis spp strain CFBP8019.</title>
        <authorList>
            <person name="Thapa S.P."/>
            <person name="Coaker G."/>
            <person name="Jacques M.-A."/>
        </authorList>
    </citation>
    <scope>NUCLEOTIDE SEQUENCE [LARGE SCALE GENOMIC DNA]</scope>
    <source>
        <strain evidence="15">CFBP8019</strain>
    </source>
</reference>
<dbReference type="RefSeq" id="WP_086514680.1">
    <property type="nucleotide sequence ID" value="NZ_MDJZ01000015.1"/>
</dbReference>
<comment type="similarity">
    <text evidence="5 13">Belongs to the RNase HII family.</text>
</comment>
<evidence type="ECO:0000256" key="9">
    <source>
        <dbReference type="ARBA" id="ARBA00022759"/>
    </source>
</evidence>
<evidence type="ECO:0000313" key="16">
    <source>
        <dbReference type="Proteomes" id="UP000195101"/>
    </source>
</evidence>
<dbReference type="GO" id="GO:0003723">
    <property type="term" value="F:RNA binding"/>
    <property type="evidence" value="ECO:0007669"/>
    <property type="project" value="UniProtKB-UniRule"/>
</dbReference>
<dbReference type="GO" id="GO:0004523">
    <property type="term" value="F:RNA-DNA hybrid ribonuclease activity"/>
    <property type="evidence" value="ECO:0007669"/>
    <property type="project" value="UniProtKB-UniRule"/>
</dbReference>
<accession>A0A251YLB2</accession>
<dbReference type="GO" id="GO:0005737">
    <property type="term" value="C:cytoplasm"/>
    <property type="evidence" value="ECO:0007669"/>
    <property type="project" value="UniProtKB-SubCell"/>
</dbReference>
<evidence type="ECO:0000256" key="1">
    <source>
        <dbReference type="ARBA" id="ARBA00000077"/>
    </source>
</evidence>
<evidence type="ECO:0000256" key="10">
    <source>
        <dbReference type="ARBA" id="ARBA00022801"/>
    </source>
</evidence>
<evidence type="ECO:0000259" key="14">
    <source>
        <dbReference type="PROSITE" id="PS51975"/>
    </source>
</evidence>
<dbReference type="GO" id="GO:0006298">
    <property type="term" value="P:mismatch repair"/>
    <property type="evidence" value="ECO:0007669"/>
    <property type="project" value="TreeGrafter"/>
</dbReference>
<evidence type="ECO:0000256" key="4">
    <source>
        <dbReference type="ARBA" id="ARBA00004496"/>
    </source>
</evidence>
<comment type="cofactor">
    <cofactor evidence="12">
        <name>Mn(2+)</name>
        <dbReference type="ChEBI" id="CHEBI:29035"/>
    </cofactor>
    <cofactor evidence="12">
        <name>Mg(2+)</name>
        <dbReference type="ChEBI" id="CHEBI:18420"/>
    </cofactor>
    <text evidence="12">Manganese or magnesium. Binds 1 divalent metal ion per monomer in the absence of substrate. May bind a second metal ion after substrate binding.</text>
</comment>
<sequence>MPVADPTLELEHELLGAGAVLVIGCDEVGRGALAGPVAVGMAALGLDAGAFPAGLRDSKMLSEKRREALHPRVSEWVRHSAVGMASAEEVDALGITACLGLAGRRALVELHHLGVPLLDSVVLLDGSHDWLTPALAHPVPVRLRVKADRDCASVAAASVLAKVHRDRLMVAWHEESPEYGWAGNKGYGSRAHLDAIRASGASRIHRRTWLGGVLAAPVA</sequence>
<dbReference type="InterPro" id="IPR001352">
    <property type="entry name" value="RNase_HII/HIII"/>
</dbReference>
<dbReference type="InterPro" id="IPR022898">
    <property type="entry name" value="RNase_HII"/>
</dbReference>
<comment type="function">
    <text evidence="3 13">Endonuclease that specifically degrades the RNA of RNA-DNA hybrids.</text>
</comment>
<evidence type="ECO:0000313" key="15">
    <source>
        <dbReference type="EMBL" id="OUE24808.1"/>
    </source>
</evidence>
<dbReference type="InterPro" id="IPR024567">
    <property type="entry name" value="RNase_HII/HIII_dom"/>
</dbReference>
<evidence type="ECO:0000256" key="11">
    <source>
        <dbReference type="ARBA" id="ARBA00023211"/>
    </source>
</evidence>
<evidence type="ECO:0000256" key="7">
    <source>
        <dbReference type="ARBA" id="ARBA00022722"/>
    </source>
</evidence>
<dbReference type="OrthoDB" id="9803420at2"/>
<dbReference type="NCBIfam" id="NF000595">
    <property type="entry name" value="PRK00015.1-3"/>
    <property type="match status" value="1"/>
</dbReference>
<dbReference type="SUPFAM" id="SSF53098">
    <property type="entry name" value="Ribonuclease H-like"/>
    <property type="match status" value="1"/>
</dbReference>
<protein>
    <recommendedName>
        <fullName evidence="13">Ribonuclease</fullName>
        <ecNumber evidence="13">3.1.26.4</ecNumber>
    </recommendedName>
</protein>
<dbReference type="CDD" id="cd07182">
    <property type="entry name" value="RNase_HII_bacteria_HII_like"/>
    <property type="match status" value="1"/>
</dbReference>
<dbReference type="PANTHER" id="PTHR10954:SF18">
    <property type="entry name" value="RIBONUCLEASE HII"/>
    <property type="match status" value="1"/>
</dbReference>
<dbReference type="AlphaFoldDB" id="A0A251YLB2"/>
<name>A0A251YLB2_9MICO</name>
<comment type="cofactor">
    <cofactor evidence="2">
        <name>Mg(2+)</name>
        <dbReference type="ChEBI" id="CHEBI:18420"/>
    </cofactor>
</comment>
<dbReference type="GO" id="GO:0032299">
    <property type="term" value="C:ribonuclease H2 complex"/>
    <property type="evidence" value="ECO:0007669"/>
    <property type="project" value="TreeGrafter"/>
</dbReference>
<keyword evidence="16" id="KW-1185">Reference proteome</keyword>
<dbReference type="InterPro" id="IPR036397">
    <property type="entry name" value="RNaseH_sf"/>
</dbReference>
<dbReference type="EC" id="3.1.26.4" evidence="13"/>
<evidence type="ECO:0000256" key="3">
    <source>
        <dbReference type="ARBA" id="ARBA00004065"/>
    </source>
</evidence>
<comment type="caution">
    <text evidence="15">The sequence shown here is derived from an EMBL/GenBank/DDBJ whole genome shotgun (WGS) entry which is preliminary data.</text>
</comment>
<evidence type="ECO:0000256" key="8">
    <source>
        <dbReference type="ARBA" id="ARBA00022723"/>
    </source>
</evidence>
<dbReference type="Gene3D" id="3.30.420.10">
    <property type="entry name" value="Ribonuclease H-like superfamily/Ribonuclease H"/>
    <property type="match status" value="1"/>
</dbReference>
<evidence type="ECO:0000256" key="2">
    <source>
        <dbReference type="ARBA" id="ARBA00001946"/>
    </source>
</evidence>
<dbReference type="InterPro" id="IPR012337">
    <property type="entry name" value="RNaseH-like_sf"/>
</dbReference>
<comment type="catalytic activity">
    <reaction evidence="1 12 13">
        <text>Endonucleolytic cleavage to 5'-phosphomonoester.</text>
        <dbReference type="EC" id="3.1.26.4"/>
    </reaction>
</comment>
<evidence type="ECO:0000256" key="12">
    <source>
        <dbReference type="PROSITE-ProRule" id="PRU01319"/>
    </source>
</evidence>
<comment type="subcellular location">
    <subcellularLocation>
        <location evidence="4">Cytoplasm</location>
    </subcellularLocation>
</comment>
<dbReference type="Pfam" id="PF01351">
    <property type="entry name" value="RNase_HII"/>
    <property type="match status" value="1"/>
</dbReference>
<evidence type="ECO:0000256" key="6">
    <source>
        <dbReference type="ARBA" id="ARBA00022490"/>
    </source>
</evidence>
<keyword evidence="10 12" id="KW-0378">Hydrolase</keyword>
<dbReference type="PROSITE" id="PS51975">
    <property type="entry name" value="RNASE_H_2"/>
    <property type="match status" value="1"/>
</dbReference>
<gene>
    <name evidence="15" type="primary">rnhB</name>
    <name evidence="15" type="ORF">BFL37_08395</name>
</gene>
<proteinExistence type="inferred from homology"/>
<keyword evidence="8 12" id="KW-0479">Metal-binding</keyword>
<feature type="domain" description="RNase H type-2" evidence="14">
    <location>
        <begin position="20"/>
        <end position="219"/>
    </location>
</feature>
<evidence type="ECO:0000256" key="5">
    <source>
        <dbReference type="ARBA" id="ARBA00007383"/>
    </source>
</evidence>
<feature type="binding site" evidence="12">
    <location>
        <position position="26"/>
    </location>
    <ligand>
        <name>a divalent metal cation</name>
        <dbReference type="ChEBI" id="CHEBI:60240"/>
    </ligand>
</feature>